<dbReference type="Proteomes" id="UP000033063">
    <property type="component" value="Chromosome"/>
</dbReference>
<dbReference type="EMBL" id="CP009513">
    <property type="protein sequence ID" value="AKB67398.1"/>
    <property type="molecule type" value="Genomic_DNA"/>
</dbReference>
<dbReference type="PANTHER" id="PTHR35984:SF1">
    <property type="entry name" value="PERIPLASMIC SERINE PROTEASE"/>
    <property type="match status" value="1"/>
</dbReference>
<name>A0A0E3RMR9_METMZ</name>
<dbReference type="AlphaFoldDB" id="A0A0E3RMR9"/>
<dbReference type="Pfam" id="PF01972">
    <property type="entry name" value="SDH_protease"/>
    <property type="match status" value="1"/>
</dbReference>
<dbReference type="SUPFAM" id="SSF52096">
    <property type="entry name" value="ClpP/crotonase"/>
    <property type="match status" value="1"/>
</dbReference>
<sequence>MSGINQKADSIEEEITKLDKELDENIKKFVELRDNRPCFPLLGTKISFGLVNDVFDQLRKDYKQETGKLDVIIDSGGGDIHSAYNIALLFRKYGKDELNFFVPRWAKSAATLLACSGDNIYMSPIAELGPLDPQFTHIIEIEKRAEEFSPLHIESTLDLIRREYKEGNTQLADSLIERLQFPLTLGSFVKCIELSQDYLTKLLLSRMFIKNDNRDTISSDISKKFGTGYPDHSYCITVDEAKELGLEAKELNGKELDIIWEIYRIYDKKRKLKIKQREEKIKEKIKDLPIEELIKANGNKHVDESNVLDQSEDEVMDGGVK</sequence>
<evidence type="ECO:0000256" key="1">
    <source>
        <dbReference type="SAM" id="Coils"/>
    </source>
</evidence>
<protein>
    <recommendedName>
        <fullName evidence="4">Serine dehydrogenase proteinase</fullName>
    </recommendedName>
</protein>
<evidence type="ECO:0000313" key="2">
    <source>
        <dbReference type="EMBL" id="AKB67398.1"/>
    </source>
</evidence>
<dbReference type="Gene3D" id="3.90.226.10">
    <property type="entry name" value="2-enoyl-CoA Hydratase, Chain A, domain 1"/>
    <property type="match status" value="1"/>
</dbReference>
<evidence type="ECO:0008006" key="4">
    <source>
        <dbReference type="Google" id="ProtNLM"/>
    </source>
</evidence>
<dbReference type="GO" id="GO:0016020">
    <property type="term" value="C:membrane"/>
    <property type="evidence" value="ECO:0007669"/>
    <property type="project" value="InterPro"/>
</dbReference>
<organism evidence="2 3">
    <name type="scientific">Methanosarcina mazei LYC</name>
    <dbReference type="NCBI Taxonomy" id="1434114"/>
    <lineage>
        <taxon>Archaea</taxon>
        <taxon>Methanobacteriati</taxon>
        <taxon>Methanobacteriota</taxon>
        <taxon>Stenosarchaea group</taxon>
        <taxon>Methanomicrobia</taxon>
        <taxon>Methanosarcinales</taxon>
        <taxon>Methanosarcinaceae</taxon>
        <taxon>Methanosarcina</taxon>
    </lineage>
</organism>
<evidence type="ECO:0000313" key="3">
    <source>
        <dbReference type="Proteomes" id="UP000033063"/>
    </source>
</evidence>
<gene>
    <name evidence="2" type="ORF">MSMAL_0855</name>
</gene>
<accession>A0A0E3RMR9</accession>
<dbReference type="RefSeq" id="WP_048039944.1">
    <property type="nucleotide sequence ID" value="NZ_CP009513.1"/>
</dbReference>
<reference evidence="2 3" key="1">
    <citation type="submission" date="2014-07" db="EMBL/GenBank/DDBJ databases">
        <title>Methanogenic archaea and the global carbon cycle.</title>
        <authorList>
            <person name="Henriksen J.R."/>
            <person name="Luke J."/>
            <person name="Reinhart S."/>
            <person name="Benedict M.N."/>
            <person name="Youngblut N.D."/>
            <person name="Metcalf M.E."/>
            <person name="Whitaker R.J."/>
            <person name="Metcalf W.W."/>
        </authorList>
    </citation>
    <scope>NUCLEOTIDE SEQUENCE [LARGE SCALE GENOMIC DNA]</scope>
    <source>
        <strain evidence="2 3">LYC</strain>
    </source>
</reference>
<dbReference type="InterPro" id="IPR002825">
    <property type="entry name" value="Pept_S49_ser-pept_pro"/>
</dbReference>
<dbReference type="HOGENOM" id="CLU_864991_0_0_2"/>
<dbReference type="PATRIC" id="fig|1434114.4.peg.1052"/>
<dbReference type="InterPro" id="IPR029045">
    <property type="entry name" value="ClpP/crotonase-like_dom_sf"/>
</dbReference>
<keyword evidence="1" id="KW-0175">Coiled coil</keyword>
<proteinExistence type="predicted"/>
<dbReference type="GeneID" id="24877026"/>
<feature type="coiled-coil region" evidence="1">
    <location>
        <begin position="1"/>
        <end position="35"/>
    </location>
</feature>
<dbReference type="PANTHER" id="PTHR35984">
    <property type="entry name" value="PERIPLASMIC SERINE PROTEASE"/>
    <property type="match status" value="1"/>
</dbReference>